<dbReference type="SUPFAM" id="SSF46589">
    <property type="entry name" value="tRNA-binding arm"/>
    <property type="match status" value="1"/>
</dbReference>
<proteinExistence type="inferred from homology"/>
<keyword evidence="13" id="KW-0175">Coiled coil</keyword>
<keyword evidence="9 12" id="KW-0030">Aminoacyl-tRNA synthetase</keyword>
<dbReference type="Gene3D" id="1.10.287.40">
    <property type="entry name" value="Serine-tRNA synthetase, tRNA binding domain"/>
    <property type="match status" value="1"/>
</dbReference>
<feature type="binding site" evidence="12">
    <location>
        <position position="284"/>
    </location>
    <ligand>
        <name>L-serine</name>
        <dbReference type="ChEBI" id="CHEBI:33384"/>
    </ligand>
</feature>
<evidence type="ECO:0000256" key="9">
    <source>
        <dbReference type="ARBA" id="ARBA00023146"/>
    </source>
</evidence>
<evidence type="ECO:0000256" key="13">
    <source>
        <dbReference type="SAM" id="Coils"/>
    </source>
</evidence>
<dbReference type="NCBIfam" id="TIGR00414">
    <property type="entry name" value="serS"/>
    <property type="match status" value="1"/>
</dbReference>
<evidence type="ECO:0000256" key="2">
    <source>
        <dbReference type="ARBA" id="ARBA00005045"/>
    </source>
</evidence>
<comment type="caution">
    <text evidence="15">The sequence shown here is derived from an EMBL/GenBank/DDBJ whole genome shotgun (WGS) entry which is preliminary data.</text>
</comment>
<dbReference type="RefSeq" id="WP_264945843.1">
    <property type="nucleotide sequence ID" value="NZ_JAPDRA010000010.1"/>
</dbReference>
<reference evidence="16" key="1">
    <citation type="journal article" date="2019" name="Int. J. Syst. Evol. Microbiol.">
        <title>The Global Catalogue of Microorganisms (GCM) 10K type strain sequencing project: providing services to taxonomists for standard genome sequencing and annotation.</title>
        <authorList>
            <consortium name="The Broad Institute Genomics Platform"/>
            <consortium name="The Broad Institute Genome Sequencing Center for Infectious Disease"/>
            <person name="Wu L."/>
            <person name="Ma J."/>
        </authorList>
    </citation>
    <scope>NUCLEOTIDE SEQUENCE [LARGE SCALE GENOMIC DNA]</scope>
    <source>
        <strain evidence="16">CCUG 62982</strain>
    </source>
</reference>
<keyword evidence="8 12" id="KW-0648">Protein biosynthesis</keyword>
<sequence>MHDIRSIRDDPDAFDRGLARRGLAPMAAELAALDERRRALITEIQAGQARRNEASKAIGAAKASKDEAAAQALMAEVAQLKERLPALEAEEKEAGDALTARLAALPNLPHPDVPEGEDEDGNALVHERGTRPDFAFAPAEHDAIGPALGLDFETGAAMSGARFTLLRGPAARLHRALGQFMLDVLSGDHGYEQCSPPLLVRDEAVFGTGQLPKFAEDLFRTNDGRWLIPTAEVSLTNIVREKILSEEELPFRFTALTPCFRSEAGAAGRDTRGFIRQHQFEKVEMVSITTPEQSEAEHERMTACAEDILTRLGLPFRRMKLCSGDMGFTAARTYDLEVWLPGQGRYREISSCSTCTDFQARRMNARYRPAGEKATRFVHTLNGSGLAVGRTLVAVIENYQQADGAVAVPEALQPWLRGLSRLEPATGKLPA</sequence>
<dbReference type="PANTHER" id="PTHR43697:SF1">
    <property type="entry name" value="SERINE--TRNA LIGASE"/>
    <property type="match status" value="1"/>
</dbReference>
<dbReference type="CDD" id="cd00770">
    <property type="entry name" value="SerRS_core"/>
    <property type="match status" value="1"/>
</dbReference>
<feature type="binding site" evidence="12">
    <location>
        <begin position="348"/>
        <end position="351"/>
    </location>
    <ligand>
        <name>ATP</name>
        <dbReference type="ChEBI" id="CHEBI:30616"/>
    </ligand>
</feature>
<evidence type="ECO:0000256" key="1">
    <source>
        <dbReference type="ARBA" id="ARBA00004496"/>
    </source>
</evidence>
<dbReference type="InterPro" id="IPR033729">
    <property type="entry name" value="SerRS_core"/>
</dbReference>
<evidence type="ECO:0000256" key="11">
    <source>
        <dbReference type="ARBA" id="ARBA00048823"/>
    </source>
</evidence>
<comment type="similarity">
    <text evidence="3 12">Belongs to the class-II aminoacyl-tRNA synthetase family. Type-1 seryl-tRNA synthetase subfamily.</text>
</comment>
<dbReference type="EC" id="6.1.1.11" evidence="12"/>
<keyword evidence="16" id="KW-1185">Reference proteome</keyword>
<dbReference type="SUPFAM" id="SSF55681">
    <property type="entry name" value="Class II aaRS and biotin synthetases"/>
    <property type="match status" value="1"/>
</dbReference>
<dbReference type="Pfam" id="PF00587">
    <property type="entry name" value="tRNA-synt_2b"/>
    <property type="match status" value="1"/>
</dbReference>
<evidence type="ECO:0000256" key="6">
    <source>
        <dbReference type="ARBA" id="ARBA00022741"/>
    </source>
</evidence>
<comment type="catalytic activity">
    <reaction evidence="11 12">
        <text>tRNA(Ser) + L-serine + ATP = L-seryl-tRNA(Ser) + AMP + diphosphate + H(+)</text>
        <dbReference type="Rhea" id="RHEA:12292"/>
        <dbReference type="Rhea" id="RHEA-COMP:9669"/>
        <dbReference type="Rhea" id="RHEA-COMP:9703"/>
        <dbReference type="ChEBI" id="CHEBI:15378"/>
        <dbReference type="ChEBI" id="CHEBI:30616"/>
        <dbReference type="ChEBI" id="CHEBI:33019"/>
        <dbReference type="ChEBI" id="CHEBI:33384"/>
        <dbReference type="ChEBI" id="CHEBI:78442"/>
        <dbReference type="ChEBI" id="CHEBI:78533"/>
        <dbReference type="ChEBI" id="CHEBI:456215"/>
        <dbReference type="EC" id="6.1.1.11"/>
    </reaction>
</comment>
<evidence type="ECO:0000313" key="15">
    <source>
        <dbReference type="EMBL" id="MFD0948031.1"/>
    </source>
</evidence>
<protein>
    <recommendedName>
        <fullName evidence="12">Serine--tRNA ligase</fullName>
        <ecNumber evidence="12">6.1.1.11</ecNumber>
    </recommendedName>
    <alternativeName>
        <fullName evidence="12">Seryl-tRNA synthetase</fullName>
        <shortName evidence="12">SerRS</shortName>
    </alternativeName>
    <alternativeName>
        <fullName evidence="12">Seryl-tRNA(Ser/Sec) synthetase</fullName>
    </alternativeName>
</protein>
<dbReference type="PIRSF" id="PIRSF001529">
    <property type="entry name" value="Ser-tRNA-synth_IIa"/>
    <property type="match status" value="1"/>
</dbReference>
<comment type="caution">
    <text evidence="12">Lacks conserved residue(s) required for the propagation of feature annotation.</text>
</comment>
<comment type="subcellular location">
    <subcellularLocation>
        <location evidence="1 12">Cytoplasm</location>
    </subcellularLocation>
</comment>
<dbReference type="InterPro" id="IPR002314">
    <property type="entry name" value="aa-tRNA-synt_IIb"/>
</dbReference>
<feature type="binding site" evidence="12">
    <location>
        <position position="384"/>
    </location>
    <ligand>
        <name>L-serine</name>
        <dbReference type="ChEBI" id="CHEBI:33384"/>
    </ligand>
</feature>
<feature type="binding site" evidence="12">
    <location>
        <begin position="230"/>
        <end position="232"/>
    </location>
    <ligand>
        <name>L-serine</name>
        <dbReference type="ChEBI" id="CHEBI:33384"/>
    </ligand>
</feature>
<comment type="pathway">
    <text evidence="2 12">Aminoacyl-tRNA biosynthesis; selenocysteinyl-tRNA(Sec) biosynthesis; L-seryl-tRNA(Sec) from L-serine and tRNA(Sec): step 1/1.</text>
</comment>
<dbReference type="InterPro" id="IPR002317">
    <property type="entry name" value="Ser-tRNA-ligase_type_1"/>
</dbReference>
<gene>
    <name evidence="12 15" type="primary">serS</name>
    <name evidence="15" type="ORF">ACFQ1E_16935</name>
</gene>
<evidence type="ECO:0000256" key="10">
    <source>
        <dbReference type="ARBA" id="ARBA00047929"/>
    </source>
</evidence>
<comment type="domain">
    <text evidence="12">Consists of two distinct domains, a catalytic core and a N-terminal extension that is involved in tRNA binding.</text>
</comment>
<evidence type="ECO:0000256" key="3">
    <source>
        <dbReference type="ARBA" id="ARBA00010728"/>
    </source>
</evidence>
<keyword evidence="5 12" id="KW-0436">Ligase</keyword>
<dbReference type="Pfam" id="PF02403">
    <property type="entry name" value="Seryl_tRNA_N"/>
    <property type="match status" value="1"/>
</dbReference>
<dbReference type="PANTHER" id="PTHR43697">
    <property type="entry name" value="SERYL-TRNA SYNTHETASE"/>
    <property type="match status" value="1"/>
</dbReference>
<name>A0ABW3H974_9SPHN</name>
<evidence type="ECO:0000256" key="12">
    <source>
        <dbReference type="HAMAP-Rule" id="MF_00176"/>
    </source>
</evidence>
<feature type="domain" description="Aminoacyl-transfer RNA synthetases class-II family profile" evidence="14">
    <location>
        <begin position="172"/>
        <end position="409"/>
    </location>
</feature>
<evidence type="ECO:0000313" key="16">
    <source>
        <dbReference type="Proteomes" id="UP001596977"/>
    </source>
</evidence>
<dbReference type="InterPro" id="IPR042103">
    <property type="entry name" value="SerRS_1_N_sf"/>
</dbReference>
<dbReference type="Gene3D" id="3.30.930.10">
    <property type="entry name" value="Bira Bifunctional Protein, Domain 2"/>
    <property type="match status" value="1"/>
</dbReference>
<organism evidence="15 16">
    <name type="scientific">Sphingomonas canadensis</name>
    <dbReference type="NCBI Taxonomy" id="1219257"/>
    <lineage>
        <taxon>Bacteria</taxon>
        <taxon>Pseudomonadati</taxon>
        <taxon>Pseudomonadota</taxon>
        <taxon>Alphaproteobacteria</taxon>
        <taxon>Sphingomonadales</taxon>
        <taxon>Sphingomonadaceae</taxon>
        <taxon>Sphingomonas</taxon>
    </lineage>
</organism>
<comment type="subunit">
    <text evidence="12">Homodimer. The tRNA molecule binds across the dimer.</text>
</comment>
<evidence type="ECO:0000256" key="8">
    <source>
        <dbReference type="ARBA" id="ARBA00022917"/>
    </source>
</evidence>
<dbReference type="PROSITE" id="PS50862">
    <property type="entry name" value="AA_TRNA_LIGASE_II"/>
    <property type="match status" value="1"/>
</dbReference>
<feature type="coiled-coil region" evidence="13">
    <location>
        <begin position="63"/>
        <end position="97"/>
    </location>
</feature>
<comment type="catalytic activity">
    <reaction evidence="10 12">
        <text>tRNA(Sec) + L-serine + ATP = L-seryl-tRNA(Sec) + AMP + diphosphate + H(+)</text>
        <dbReference type="Rhea" id="RHEA:42580"/>
        <dbReference type="Rhea" id="RHEA-COMP:9742"/>
        <dbReference type="Rhea" id="RHEA-COMP:10128"/>
        <dbReference type="ChEBI" id="CHEBI:15378"/>
        <dbReference type="ChEBI" id="CHEBI:30616"/>
        <dbReference type="ChEBI" id="CHEBI:33019"/>
        <dbReference type="ChEBI" id="CHEBI:33384"/>
        <dbReference type="ChEBI" id="CHEBI:78442"/>
        <dbReference type="ChEBI" id="CHEBI:78533"/>
        <dbReference type="ChEBI" id="CHEBI:456215"/>
        <dbReference type="EC" id="6.1.1.11"/>
    </reaction>
</comment>
<dbReference type="EMBL" id="JBHTJG010000010">
    <property type="protein sequence ID" value="MFD0948031.1"/>
    <property type="molecule type" value="Genomic_DNA"/>
</dbReference>
<dbReference type="InterPro" id="IPR010978">
    <property type="entry name" value="tRNA-bd_arm"/>
</dbReference>
<dbReference type="GO" id="GO:0004828">
    <property type="term" value="F:serine-tRNA ligase activity"/>
    <property type="evidence" value="ECO:0007669"/>
    <property type="project" value="UniProtKB-EC"/>
</dbReference>
<dbReference type="InterPro" id="IPR006195">
    <property type="entry name" value="aa-tRNA-synth_II"/>
</dbReference>
<keyword evidence="6 12" id="KW-0547">Nucleotide-binding</keyword>
<evidence type="ECO:0000259" key="14">
    <source>
        <dbReference type="PROSITE" id="PS50862"/>
    </source>
</evidence>
<comment type="function">
    <text evidence="12">Catalyzes the attachment of serine to tRNA(Ser). Is also able to aminoacylate tRNA(Sec) with serine, to form the misacylated tRNA L-seryl-tRNA(Sec), which will be further converted into selenocysteinyl-tRNA(Sec).</text>
</comment>
<keyword evidence="7 12" id="KW-0067">ATP-binding</keyword>
<dbReference type="PRINTS" id="PR00981">
    <property type="entry name" value="TRNASYNTHSER"/>
</dbReference>
<feature type="binding site" evidence="12">
    <location>
        <begin position="261"/>
        <end position="263"/>
    </location>
    <ligand>
        <name>ATP</name>
        <dbReference type="ChEBI" id="CHEBI:30616"/>
    </ligand>
</feature>
<keyword evidence="4 12" id="KW-0963">Cytoplasm</keyword>
<dbReference type="HAMAP" id="MF_00176">
    <property type="entry name" value="Ser_tRNA_synth_type1"/>
    <property type="match status" value="1"/>
</dbReference>
<dbReference type="InterPro" id="IPR015866">
    <property type="entry name" value="Ser-tRNA-synth_1_N"/>
</dbReference>
<evidence type="ECO:0000256" key="5">
    <source>
        <dbReference type="ARBA" id="ARBA00022598"/>
    </source>
</evidence>
<dbReference type="InterPro" id="IPR045864">
    <property type="entry name" value="aa-tRNA-synth_II/BPL/LPL"/>
</dbReference>
<evidence type="ECO:0000256" key="4">
    <source>
        <dbReference type="ARBA" id="ARBA00022490"/>
    </source>
</evidence>
<dbReference type="Proteomes" id="UP001596977">
    <property type="component" value="Unassembled WGS sequence"/>
</dbReference>
<evidence type="ECO:0000256" key="7">
    <source>
        <dbReference type="ARBA" id="ARBA00022840"/>
    </source>
</evidence>
<accession>A0ABW3H974</accession>